<accession>T1IXN1</accession>
<proteinExistence type="predicted"/>
<name>T1IXN1_STRMM</name>
<reference evidence="3" key="2">
    <citation type="submission" date="2015-02" db="UniProtKB">
        <authorList>
            <consortium name="EnsemblMetazoa"/>
        </authorList>
    </citation>
    <scope>IDENTIFICATION</scope>
</reference>
<reference evidence="4" key="1">
    <citation type="submission" date="2011-05" db="EMBL/GenBank/DDBJ databases">
        <authorList>
            <person name="Richards S.R."/>
            <person name="Qu J."/>
            <person name="Jiang H."/>
            <person name="Jhangiani S.N."/>
            <person name="Agravi P."/>
            <person name="Goodspeed R."/>
            <person name="Gross S."/>
            <person name="Mandapat C."/>
            <person name="Jackson L."/>
            <person name="Mathew T."/>
            <person name="Pu L."/>
            <person name="Thornton R."/>
            <person name="Saada N."/>
            <person name="Wilczek-Boney K.B."/>
            <person name="Lee S."/>
            <person name="Kovar C."/>
            <person name="Wu Y."/>
            <person name="Scherer S.E."/>
            <person name="Worley K.C."/>
            <person name="Muzny D.M."/>
            <person name="Gibbs R."/>
        </authorList>
    </citation>
    <scope>NUCLEOTIDE SEQUENCE</scope>
    <source>
        <strain evidence="4">Brora</strain>
    </source>
</reference>
<evidence type="ECO:0000313" key="3">
    <source>
        <dbReference type="EnsemblMetazoa" id="SMAR005971-PA"/>
    </source>
</evidence>
<evidence type="ECO:0000256" key="1">
    <source>
        <dbReference type="SAM" id="MobiDB-lite"/>
    </source>
</evidence>
<dbReference type="Proteomes" id="UP000014500">
    <property type="component" value="Unassembled WGS sequence"/>
</dbReference>
<dbReference type="HOGENOM" id="CLU_1847621_0_0_1"/>
<sequence length="139" mass="15687">MLIYVVKDSDVLRRICLGLFTALILIKLICFSVAMFHTRQHQTFIARRNSDDDRFSRRSFAAPTRLLHAAPQSFRAHSSVLMAQSARFVGQGRVVSGRERNVDEPPPYHLALTLPLPNDNSVSVRPETPPPSYENTQLA</sequence>
<keyword evidence="2" id="KW-0472">Membrane</keyword>
<keyword evidence="4" id="KW-1185">Reference proteome</keyword>
<protein>
    <submittedName>
        <fullName evidence="3">Uncharacterized protein</fullName>
    </submittedName>
</protein>
<dbReference type="EMBL" id="JH431657">
    <property type="status" value="NOT_ANNOTATED_CDS"/>
    <property type="molecule type" value="Genomic_DNA"/>
</dbReference>
<feature type="transmembrane region" description="Helical" evidence="2">
    <location>
        <begin position="12"/>
        <end position="38"/>
    </location>
</feature>
<dbReference type="EnsemblMetazoa" id="SMAR005971-RA">
    <property type="protein sequence ID" value="SMAR005971-PA"/>
    <property type="gene ID" value="SMAR005971"/>
</dbReference>
<organism evidence="3 4">
    <name type="scientific">Strigamia maritima</name>
    <name type="common">European centipede</name>
    <name type="synonym">Geophilus maritimus</name>
    <dbReference type="NCBI Taxonomy" id="126957"/>
    <lineage>
        <taxon>Eukaryota</taxon>
        <taxon>Metazoa</taxon>
        <taxon>Ecdysozoa</taxon>
        <taxon>Arthropoda</taxon>
        <taxon>Myriapoda</taxon>
        <taxon>Chilopoda</taxon>
        <taxon>Pleurostigmophora</taxon>
        <taxon>Geophilomorpha</taxon>
        <taxon>Linotaeniidae</taxon>
        <taxon>Strigamia</taxon>
    </lineage>
</organism>
<keyword evidence="2" id="KW-1133">Transmembrane helix</keyword>
<keyword evidence="2" id="KW-0812">Transmembrane</keyword>
<dbReference type="AlphaFoldDB" id="T1IXN1"/>
<evidence type="ECO:0000313" key="4">
    <source>
        <dbReference type="Proteomes" id="UP000014500"/>
    </source>
</evidence>
<evidence type="ECO:0000256" key="2">
    <source>
        <dbReference type="SAM" id="Phobius"/>
    </source>
</evidence>
<feature type="region of interest" description="Disordered" evidence="1">
    <location>
        <begin position="116"/>
        <end position="139"/>
    </location>
</feature>